<proteinExistence type="predicted"/>
<feature type="domain" description="Transcription regulator PadR N-terminal" evidence="1">
    <location>
        <begin position="15"/>
        <end position="83"/>
    </location>
</feature>
<evidence type="ECO:0000259" key="1">
    <source>
        <dbReference type="Pfam" id="PF03551"/>
    </source>
</evidence>
<evidence type="ECO:0000313" key="2">
    <source>
        <dbReference type="EMBL" id="ACM22574.1"/>
    </source>
</evidence>
<dbReference type="eggNOG" id="COG1695">
    <property type="taxonomic scope" value="Bacteria"/>
</dbReference>
<dbReference type="HOGENOM" id="CLU_063440_1_3_0"/>
<dbReference type="SUPFAM" id="SSF46785">
    <property type="entry name" value="Winged helix' DNA-binding domain"/>
    <property type="match status" value="1"/>
</dbReference>
<dbReference type="PANTHER" id="PTHR43252">
    <property type="entry name" value="TRANSCRIPTIONAL REGULATOR YQJI"/>
    <property type="match status" value="1"/>
</dbReference>
<dbReference type="InterPro" id="IPR036390">
    <property type="entry name" value="WH_DNA-bd_sf"/>
</dbReference>
<dbReference type="EMBL" id="CP000916">
    <property type="protein sequence ID" value="ACM22574.1"/>
    <property type="molecule type" value="Genomic_DNA"/>
</dbReference>
<dbReference type="Proteomes" id="UP000000445">
    <property type="component" value="Chromosome"/>
</dbReference>
<dbReference type="STRING" id="309803.CTN_0398"/>
<gene>
    <name evidence="2" type="ordered locus">CTN_0398</name>
</gene>
<dbReference type="Pfam" id="PF03551">
    <property type="entry name" value="PadR"/>
    <property type="match status" value="1"/>
</dbReference>
<reference evidence="2 3" key="1">
    <citation type="journal article" date="2009" name="Biosci. Biotechnol. Biochem.">
        <title>WeGAS: a web-based microbial genome annotation system.</title>
        <authorList>
            <person name="Lee D."/>
            <person name="Seo H."/>
            <person name="Park C."/>
            <person name="Park K."/>
        </authorList>
    </citation>
    <scope>NUCLEOTIDE SEQUENCE [LARGE SCALE GENOMIC DNA]</scope>
    <source>
        <strain evidence="3">ATCC 49049 / DSM 4359 / NBRC 107923 / NS-E</strain>
    </source>
</reference>
<evidence type="ECO:0000313" key="3">
    <source>
        <dbReference type="Proteomes" id="UP000000445"/>
    </source>
</evidence>
<dbReference type="InterPro" id="IPR005149">
    <property type="entry name" value="Tscrpt_reg_PadR_N"/>
</dbReference>
<dbReference type="AlphaFoldDB" id="B9KC28"/>
<dbReference type="InterPro" id="IPR036388">
    <property type="entry name" value="WH-like_DNA-bd_sf"/>
</dbReference>
<sequence length="153" mass="17887">MIIMRDIKGHLKFLVLHVISQEPSHGYHIMKKISQIMGAEPPSPGALYPVLSSLRKQRYIETHEEGKKKIYRLSEKGRKFLKEHEKEIKEALEFAERFRMFSEICGSSIRNVMDVIFKNVKNLSSDQKSKLKQITEEFEKKVYSIVYGGKNEK</sequence>
<dbReference type="Gene3D" id="1.10.10.10">
    <property type="entry name" value="Winged helix-like DNA-binding domain superfamily/Winged helix DNA-binding domain"/>
    <property type="match status" value="1"/>
</dbReference>
<accession>B9KC28</accession>
<dbReference type="PANTHER" id="PTHR43252:SF7">
    <property type="entry name" value="TRANSCRIPTIONAL REGULATOR YQJI"/>
    <property type="match status" value="1"/>
</dbReference>
<organism evidence="2 3">
    <name type="scientific">Thermotoga neapolitana (strain ATCC 49049 / DSM 4359 / NBRC 107923 / NS-E)</name>
    <dbReference type="NCBI Taxonomy" id="309803"/>
    <lineage>
        <taxon>Bacteria</taxon>
        <taxon>Thermotogati</taxon>
        <taxon>Thermotogota</taxon>
        <taxon>Thermotogae</taxon>
        <taxon>Thermotogales</taxon>
        <taxon>Thermotogaceae</taxon>
        <taxon>Thermotoga</taxon>
    </lineage>
</organism>
<name>B9KC28_THENN</name>
<protein>
    <submittedName>
        <fullName evidence="2">Transcriptional regulator, PadR family</fullName>
    </submittedName>
</protein>
<keyword evidence="3" id="KW-1185">Reference proteome</keyword>
<dbReference type="KEGG" id="tna:CTN_0398"/>